<dbReference type="EMBL" id="SZYD01000007">
    <property type="protein sequence ID" value="KAD5802403.1"/>
    <property type="molecule type" value="Genomic_DNA"/>
</dbReference>
<protein>
    <submittedName>
        <fullName evidence="6">Uncharacterized protein</fullName>
    </submittedName>
</protein>
<reference evidence="6 7" key="1">
    <citation type="submission" date="2019-05" db="EMBL/GenBank/DDBJ databases">
        <title>Mikania micrantha, genome provides insights into the molecular mechanism of rapid growth.</title>
        <authorList>
            <person name="Liu B."/>
        </authorList>
    </citation>
    <scope>NUCLEOTIDE SEQUENCE [LARGE SCALE GENOMIC DNA]</scope>
    <source>
        <strain evidence="6">NLD-2019</strain>
        <tissue evidence="6">Leaf</tissue>
    </source>
</reference>
<proteinExistence type="predicted"/>
<dbReference type="InterPro" id="IPR058546">
    <property type="entry name" value="RPS4B/Roq1-like_LRR"/>
</dbReference>
<comment type="caution">
    <text evidence="6">The sequence shown here is derived from an EMBL/GenBank/DDBJ whole genome shotgun (WGS) entry which is preliminary data.</text>
</comment>
<organism evidence="6 7">
    <name type="scientific">Mikania micrantha</name>
    <name type="common">bitter vine</name>
    <dbReference type="NCBI Taxonomy" id="192012"/>
    <lineage>
        <taxon>Eukaryota</taxon>
        <taxon>Viridiplantae</taxon>
        <taxon>Streptophyta</taxon>
        <taxon>Embryophyta</taxon>
        <taxon>Tracheophyta</taxon>
        <taxon>Spermatophyta</taxon>
        <taxon>Magnoliopsida</taxon>
        <taxon>eudicotyledons</taxon>
        <taxon>Gunneridae</taxon>
        <taxon>Pentapetalae</taxon>
        <taxon>asterids</taxon>
        <taxon>campanulids</taxon>
        <taxon>Asterales</taxon>
        <taxon>Asteraceae</taxon>
        <taxon>Asteroideae</taxon>
        <taxon>Heliantheae alliance</taxon>
        <taxon>Eupatorieae</taxon>
        <taxon>Mikania</taxon>
    </lineage>
</organism>
<dbReference type="GO" id="GO:0043531">
    <property type="term" value="F:ADP binding"/>
    <property type="evidence" value="ECO:0007669"/>
    <property type="project" value="InterPro"/>
</dbReference>
<dbReference type="GO" id="GO:0006952">
    <property type="term" value="P:defense response"/>
    <property type="evidence" value="ECO:0007669"/>
    <property type="project" value="InterPro"/>
</dbReference>
<feature type="domain" description="Disease resistance protein RPS4B/Roq1-like leucine-rich repeats" evidence="5">
    <location>
        <begin position="470"/>
        <end position="660"/>
    </location>
</feature>
<keyword evidence="3" id="KW-0472">Membrane</keyword>
<dbReference type="Gene3D" id="1.10.8.430">
    <property type="entry name" value="Helical domain of apoptotic protease-activating factors"/>
    <property type="match status" value="1"/>
</dbReference>
<dbReference type="Pfam" id="PF23286">
    <property type="entry name" value="LRR_13"/>
    <property type="match status" value="1"/>
</dbReference>
<feature type="transmembrane region" description="Helical" evidence="3">
    <location>
        <begin position="59"/>
        <end position="77"/>
    </location>
</feature>
<evidence type="ECO:0000313" key="7">
    <source>
        <dbReference type="Proteomes" id="UP000326396"/>
    </source>
</evidence>
<name>A0A5N6P1J5_9ASTR</name>
<dbReference type="InterPro" id="IPR032675">
    <property type="entry name" value="LRR_dom_sf"/>
</dbReference>
<accession>A0A5N6P1J5</accession>
<keyword evidence="2" id="KW-0611">Plant defense</keyword>
<evidence type="ECO:0000313" key="6">
    <source>
        <dbReference type="EMBL" id="KAD5802403.1"/>
    </source>
</evidence>
<dbReference type="SUPFAM" id="SSF52058">
    <property type="entry name" value="L domain-like"/>
    <property type="match status" value="1"/>
</dbReference>
<dbReference type="PRINTS" id="PR00364">
    <property type="entry name" value="DISEASERSIST"/>
</dbReference>
<evidence type="ECO:0000259" key="5">
    <source>
        <dbReference type="Pfam" id="PF23286"/>
    </source>
</evidence>
<evidence type="ECO:0000256" key="1">
    <source>
        <dbReference type="ARBA" id="ARBA00022614"/>
    </source>
</evidence>
<evidence type="ECO:0000256" key="3">
    <source>
        <dbReference type="SAM" id="Phobius"/>
    </source>
</evidence>
<keyword evidence="3" id="KW-0812">Transmembrane</keyword>
<dbReference type="OrthoDB" id="6161812at2759"/>
<dbReference type="InterPro" id="IPR042197">
    <property type="entry name" value="Apaf_helical"/>
</dbReference>
<feature type="domain" description="NB-ARC" evidence="4">
    <location>
        <begin position="170"/>
        <end position="348"/>
    </location>
</feature>
<dbReference type="Pfam" id="PF00931">
    <property type="entry name" value="NB-ARC"/>
    <property type="match status" value="1"/>
</dbReference>
<dbReference type="Gene3D" id="3.40.50.300">
    <property type="entry name" value="P-loop containing nucleotide triphosphate hydrolases"/>
    <property type="match status" value="1"/>
</dbReference>
<dbReference type="InterPro" id="IPR044974">
    <property type="entry name" value="Disease_R_plants"/>
</dbReference>
<dbReference type="AlphaFoldDB" id="A0A5N6P1J5"/>
<gene>
    <name evidence="6" type="ORF">E3N88_13763</name>
</gene>
<dbReference type="PANTHER" id="PTHR11017:SF313">
    <property type="entry name" value="TIR DOMAIN, P-LOOP CONTAINING NUCLEOSIDE TRIPHOSPHATE HYDROLASE"/>
    <property type="match status" value="1"/>
</dbReference>
<evidence type="ECO:0000256" key="2">
    <source>
        <dbReference type="ARBA" id="ARBA00022821"/>
    </source>
</evidence>
<keyword evidence="3" id="KW-1133">Transmembrane helix</keyword>
<dbReference type="PANTHER" id="PTHR11017">
    <property type="entry name" value="LEUCINE-RICH REPEAT-CONTAINING PROTEIN"/>
    <property type="match status" value="1"/>
</dbReference>
<evidence type="ECO:0000259" key="4">
    <source>
        <dbReference type="Pfam" id="PF00931"/>
    </source>
</evidence>
<dbReference type="Proteomes" id="UP000326396">
    <property type="component" value="Linkage Group LG15"/>
</dbReference>
<keyword evidence="7" id="KW-1185">Reference proteome</keyword>
<dbReference type="SUPFAM" id="SSF52540">
    <property type="entry name" value="P-loop containing nucleoside triphosphate hydrolases"/>
    <property type="match status" value="1"/>
</dbReference>
<dbReference type="InterPro" id="IPR027417">
    <property type="entry name" value="P-loop_NTPase"/>
</dbReference>
<dbReference type="InterPro" id="IPR002182">
    <property type="entry name" value="NB-ARC"/>
</dbReference>
<dbReference type="Gene3D" id="3.80.10.10">
    <property type="entry name" value="Ribonuclease Inhibitor"/>
    <property type="match status" value="1"/>
</dbReference>
<keyword evidence="1" id="KW-0433">Leucine-rich repeat</keyword>
<sequence length="952" mass="108444">MMTAPARVWSSKDLVFRILASQKDCNTVQDALLFPSYRSEPFLRCMLLFYDYCETLLEFYYLLVIANLISLCMSMNWEHQQMQHRFGERHYYALLTPMVCNHVLEIHVLGIQIQFMTPFSHAMRNYLDLVVPPLTSMKESEFIKEVVADIHRRLRVPLSNTLPRLIGIDYEIEFVSSWLTDGSSCTADILTIVGMSGIGKTSLARHVFGLHLSIFDKSSFIEGINAIVNECSNRLLDLQKKLHGDISKKNELRVNDVIGYTSKIEYVLARKRVFIVLDDIGSLKELDALLGNKGLHPGSKVIVTTKDASLTKRCALLKAQVHRNCKEVLLNGLDKYDSLKLLCIHAFDSQNPKEGYEVVSKKLVKYCEGHPLAIQALGRSLQDEDVAQWKDRINVLKKEPHSHINTALKMSFDALLFKNDKELFKHIACFFVGTDRDVTELILNACDINTRSGITNLGLIGSSSNDKRSLGSLKILDMSFCEQLHSVGGFSELPTLERLILTNCIGLIEVCESIEQCDDLVHIDLSYCYKLRKLPKSLAKLKKVQTLLLDGCSSRESQIEMGNVKVIPSYLMFNMISLLSSLRILSLVNNKLSNECFPMDLSCLALLEELRLDGNPIVSLPSCVRTLPRLERLHMNKCDKLVSIEHPPCTLRELSVYFNVANNPSIRKIKFDLEMPPFNFYGVGLLLSLSSFEIDGMVKVQGMENVEEKLLHCLGWIDLEFTIEIVFKTFTFGGRAVKCQTQMYYQFGVFSVFYKGKEMPKWINCRSKGPSISFTNPSSLKKLRGLNFFCIIKKKPVAFAFVIPVIKISNITKSNTWIYKHYIAEVYYDFIEENIEDGNECLCLLSHWMFGPNEMKAGDHIIVTVANEYSLELIFESGIGLVYDDVSMKEDKDVLGYYKSWNHIIGGDLSPFQTTTGEYVLEHNSYRPFVYDRTNFKDGKSEEEEVFGYNKS</sequence>